<feature type="domain" description="PAS" evidence="7">
    <location>
        <begin position="15"/>
        <end position="93"/>
    </location>
</feature>
<protein>
    <recommendedName>
        <fullName evidence="2">histidine kinase</fullName>
        <ecNumber evidence="2">2.7.13.3</ecNumber>
    </recommendedName>
</protein>
<evidence type="ECO:0000259" key="6">
    <source>
        <dbReference type="PROSITE" id="PS50109"/>
    </source>
</evidence>
<keyword evidence="5" id="KW-0418">Kinase</keyword>
<accession>A0ABS2D2E8</accession>
<dbReference type="PANTHER" id="PTHR43304">
    <property type="entry name" value="PHYTOCHROME-LIKE PROTEIN CPH1"/>
    <property type="match status" value="1"/>
</dbReference>
<dbReference type="NCBIfam" id="TIGR00229">
    <property type="entry name" value="sensory_box"/>
    <property type="match status" value="1"/>
</dbReference>
<organism evidence="9 10">
    <name type="scientific">Flavobacterium macrobrachii</name>
    <dbReference type="NCBI Taxonomy" id="591204"/>
    <lineage>
        <taxon>Bacteria</taxon>
        <taxon>Pseudomonadati</taxon>
        <taxon>Bacteroidota</taxon>
        <taxon>Flavobacteriia</taxon>
        <taxon>Flavobacteriales</taxon>
        <taxon>Flavobacteriaceae</taxon>
        <taxon>Flavobacterium</taxon>
    </lineage>
</organism>
<dbReference type="InterPro" id="IPR052162">
    <property type="entry name" value="Sensor_kinase/Photoreceptor"/>
</dbReference>
<dbReference type="SMART" id="SM00091">
    <property type="entry name" value="PAS"/>
    <property type="match status" value="2"/>
</dbReference>
<dbReference type="InterPro" id="IPR000700">
    <property type="entry name" value="PAS-assoc_C"/>
</dbReference>
<dbReference type="SUPFAM" id="SSF55874">
    <property type="entry name" value="ATPase domain of HSP90 chaperone/DNA topoisomerase II/histidine kinase"/>
    <property type="match status" value="1"/>
</dbReference>
<feature type="domain" description="PAC" evidence="8">
    <location>
        <begin position="224"/>
        <end position="277"/>
    </location>
</feature>
<evidence type="ECO:0000256" key="5">
    <source>
        <dbReference type="ARBA" id="ARBA00022777"/>
    </source>
</evidence>
<dbReference type="InterPro" id="IPR035965">
    <property type="entry name" value="PAS-like_dom_sf"/>
</dbReference>
<sequence>MINNFSPIREINQRDNYFFKKMISNLPDLVFQLSYSSSGILTFTFFNKAVINYFELTKEQVRNFNITTVFREKIHPDDFDAMLISLQKLNQNQSNWSFEFRAILPSKGLRWFKAVANVEHSDFDTILMTGRMSDITVEKQLEVDLKVSEQRFQFAMEASIKGVWDLNLKTNKVFYSSQSMKMLELEENDVVDFHQKWDDRIHPDDINDYQKEFELHINNQTPYYENVKRMLTKSGKYKWILSRGKVIERDLNGNPLRIIGTHTDITQQKEEEKALKKTLEIINEQNSRLLNFAHIVSHNLNSHTSNFKMLLDLVEEENDQNSIAEIFQYLRTSSNALHQTIEHLKELVDINNNMSLKKEKLNLDSYLNKVLAILGEEINSNKVKIYKKIPKDYSIPFNPSYLESILLNFTTNAIKYSHPDRIPEIYYDLEKENDKFVLKIKDNGLGIDLDRHGEKLFGMYKTFHNNPDARGIGLFITKNQIESMGGKVEVESKKNIGTTFKIFFNNEI</sequence>
<dbReference type="InterPro" id="IPR003594">
    <property type="entry name" value="HATPase_dom"/>
</dbReference>
<dbReference type="EC" id="2.7.13.3" evidence="2"/>
<reference evidence="9 10" key="1">
    <citation type="submission" date="2021-02" db="EMBL/GenBank/DDBJ databases">
        <authorList>
            <person name="Jung H.S."/>
            <person name="Chun B.H."/>
            <person name="Jeon C.O."/>
        </authorList>
    </citation>
    <scope>NUCLEOTIDE SEQUENCE [LARGE SCALE GENOMIC DNA]</scope>
    <source>
        <strain evidence="9 10">LMG 25203</strain>
    </source>
</reference>
<dbReference type="InterPro" id="IPR004358">
    <property type="entry name" value="Sig_transdc_His_kin-like_C"/>
</dbReference>
<dbReference type="EMBL" id="JACSOD020000506">
    <property type="protein sequence ID" value="MBM6500590.1"/>
    <property type="molecule type" value="Genomic_DNA"/>
</dbReference>
<evidence type="ECO:0000259" key="8">
    <source>
        <dbReference type="PROSITE" id="PS50113"/>
    </source>
</evidence>
<dbReference type="PROSITE" id="PS50113">
    <property type="entry name" value="PAC"/>
    <property type="match status" value="1"/>
</dbReference>
<evidence type="ECO:0000256" key="2">
    <source>
        <dbReference type="ARBA" id="ARBA00012438"/>
    </source>
</evidence>
<proteinExistence type="predicted"/>
<dbReference type="InterPro" id="IPR036890">
    <property type="entry name" value="HATPase_C_sf"/>
</dbReference>
<keyword evidence="10" id="KW-1185">Reference proteome</keyword>
<dbReference type="SMART" id="SM00086">
    <property type="entry name" value="PAC"/>
    <property type="match status" value="2"/>
</dbReference>
<dbReference type="PROSITE" id="PS50112">
    <property type="entry name" value="PAS"/>
    <property type="match status" value="2"/>
</dbReference>
<keyword evidence="4" id="KW-0808">Transferase</keyword>
<evidence type="ECO:0000313" key="9">
    <source>
        <dbReference type="EMBL" id="MBM6500590.1"/>
    </source>
</evidence>
<feature type="domain" description="Histidine kinase" evidence="6">
    <location>
        <begin position="295"/>
        <end position="508"/>
    </location>
</feature>
<evidence type="ECO:0000259" key="7">
    <source>
        <dbReference type="PROSITE" id="PS50112"/>
    </source>
</evidence>
<dbReference type="PROSITE" id="PS50109">
    <property type="entry name" value="HIS_KIN"/>
    <property type="match status" value="1"/>
</dbReference>
<dbReference type="Pfam" id="PF08447">
    <property type="entry name" value="PAS_3"/>
    <property type="match status" value="2"/>
</dbReference>
<dbReference type="InterPro" id="IPR000014">
    <property type="entry name" value="PAS"/>
</dbReference>
<dbReference type="Pfam" id="PF02518">
    <property type="entry name" value="HATPase_c"/>
    <property type="match status" value="1"/>
</dbReference>
<keyword evidence="3" id="KW-0597">Phosphoprotein</keyword>
<evidence type="ECO:0000256" key="4">
    <source>
        <dbReference type="ARBA" id="ARBA00022679"/>
    </source>
</evidence>
<name>A0ABS2D2E8_9FLAO</name>
<dbReference type="CDD" id="cd00130">
    <property type="entry name" value="PAS"/>
    <property type="match status" value="2"/>
</dbReference>
<evidence type="ECO:0000256" key="3">
    <source>
        <dbReference type="ARBA" id="ARBA00022553"/>
    </source>
</evidence>
<dbReference type="InterPro" id="IPR005467">
    <property type="entry name" value="His_kinase_dom"/>
</dbReference>
<evidence type="ECO:0000256" key="1">
    <source>
        <dbReference type="ARBA" id="ARBA00000085"/>
    </source>
</evidence>
<comment type="catalytic activity">
    <reaction evidence="1">
        <text>ATP + protein L-histidine = ADP + protein N-phospho-L-histidine.</text>
        <dbReference type="EC" id="2.7.13.3"/>
    </reaction>
</comment>
<comment type="caution">
    <text evidence="9">The sequence shown here is derived from an EMBL/GenBank/DDBJ whole genome shotgun (WGS) entry which is preliminary data.</text>
</comment>
<dbReference type="SUPFAM" id="SSF55785">
    <property type="entry name" value="PYP-like sensor domain (PAS domain)"/>
    <property type="match status" value="2"/>
</dbReference>
<dbReference type="Gene3D" id="3.30.450.20">
    <property type="entry name" value="PAS domain"/>
    <property type="match status" value="2"/>
</dbReference>
<dbReference type="InterPro" id="IPR001610">
    <property type="entry name" value="PAC"/>
</dbReference>
<dbReference type="Proteomes" id="UP000759529">
    <property type="component" value="Unassembled WGS sequence"/>
</dbReference>
<dbReference type="Gene3D" id="3.30.565.10">
    <property type="entry name" value="Histidine kinase-like ATPase, C-terminal domain"/>
    <property type="match status" value="1"/>
</dbReference>
<dbReference type="SMART" id="SM00387">
    <property type="entry name" value="HATPase_c"/>
    <property type="match status" value="1"/>
</dbReference>
<dbReference type="PRINTS" id="PR00344">
    <property type="entry name" value="BCTRLSENSOR"/>
</dbReference>
<dbReference type="PANTHER" id="PTHR43304:SF1">
    <property type="entry name" value="PAC DOMAIN-CONTAINING PROTEIN"/>
    <property type="match status" value="1"/>
</dbReference>
<gene>
    <name evidence="9" type="ORF">H9X54_014960</name>
</gene>
<feature type="domain" description="PAS" evidence="7">
    <location>
        <begin position="148"/>
        <end position="220"/>
    </location>
</feature>
<dbReference type="InterPro" id="IPR013655">
    <property type="entry name" value="PAS_fold_3"/>
</dbReference>
<evidence type="ECO:0000313" key="10">
    <source>
        <dbReference type="Proteomes" id="UP000759529"/>
    </source>
</evidence>